<accession>A0ABN0BSU6</accession>
<evidence type="ECO:0000313" key="2">
    <source>
        <dbReference type="Proteomes" id="UP000005101"/>
    </source>
</evidence>
<gene>
    <name evidence="1" type="ORF">BFAG_04712</name>
</gene>
<evidence type="ECO:0000313" key="1">
    <source>
        <dbReference type="EMBL" id="EFR56013.1"/>
    </source>
</evidence>
<organism evidence="1 2">
    <name type="scientific">Bacteroides fragilis 3_1_12</name>
    <dbReference type="NCBI Taxonomy" id="457424"/>
    <lineage>
        <taxon>Bacteria</taxon>
        <taxon>Pseudomonadati</taxon>
        <taxon>Bacteroidota</taxon>
        <taxon>Bacteroidia</taxon>
        <taxon>Bacteroidales</taxon>
        <taxon>Bacteroidaceae</taxon>
        <taxon>Bacteroides</taxon>
    </lineage>
</organism>
<reference evidence="1 2" key="1">
    <citation type="submission" date="2008-12" db="EMBL/GenBank/DDBJ databases">
        <title>Annotation of Bacteroides fragilis strain 3_1_12.</title>
        <authorList>
            <consortium name="The Broad Institute Genome Sequencing Platform"/>
            <person name="Ward D."/>
            <person name="Young S.K."/>
            <person name="Kodira C.D."/>
            <person name="Zeng Q."/>
            <person name="Koehrsen M."/>
            <person name="Alvarado L."/>
            <person name="Berlin A."/>
            <person name="Borenstein D."/>
            <person name="Chen Z."/>
            <person name="Engels R."/>
            <person name="Freedman E."/>
            <person name="Gellesch M."/>
            <person name="Goldberg J."/>
            <person name="Griggs A."/>
            <person name="Gujja S."/>
            <person name="Heiman D."/>
            <person name="Hepburn T."/>
            <person name="Howarth C."/>
            <person name="Jen D."/>
            <person name="Larson L."/>
            <person name="Lewis B."/>
            <person name="Mehta T."/>
            <person name="Park D."/>
            <person name="Pearson M."/>
            <person name="Roberts A."/>
            <person name="Saif S."/>
            <person name="Shea T."/>
            <person name="Shenoy N."/>
            <person name="Sisk P."/>
            <person name="Stolte C."/>
            <person name="Sykes S."/>
            <person name="Walk T."/>
            <person name="White J."/>
            <person name="Yandava C."/>
            <person name="Allen-Vercoe E."/>
            <person name="Strauss J."/>
            <person name="Ambrose C."/>
            <person name="Lander E."/>
            <person name="Nusbaum C."/>
            <person name="Galagan J."/>
            <person name="Birren B."/>
        </authorList>
    </citation>
    <scope>NUCLEOTIDE SEQUENCE [LARGE SCALE GENOMIC DNA]</scope>
    <source>
        <strain evidence="1 2">3_1_12</strain>
    </source>
</reference>
<dbReference type="EMBL" id="EQ973220">
    <property type="protein sequence ID" value="EFR56013.1"/>
    <property type="molecule type" value="Genomic_DNA"/>
</dbReference>
<keyword evidence="2" id="KW-1185">Reference proteome</keyword>
<sequence>MNYKCKSIKTYAHILEVRKFFVFKIFVWYKYENSRIHTLIFESLSFSLVYDIFGRGSESYLYA</sequence>
<name>A0ABN0BSU6_BACFG</name>
<dbReference type="Proteomes" id="UP000005101">
    <property type="component" value="Unassembled WGS sequence"/>
</dbReference>
<proteinExistence type="predicted"/>
<protein>
    <submittedName>
        <fullName evidence="1">Uncharacterized protein</fullName>
    </submittedName>
</protein>